<evidence type="ECO:0000313" key="3">
    <source>
        <dbReference type="EMBL" id="ETO35129.1"/>
    </source>
</evidence>
<keyword evidence="4" id="KW-1185">Reference proteome</keyword>
<dbReference type="SMART" id="SM00176">
    <property type="entry name" value="RAN"/>
    <property type="match status" value="1"/>
</dbReference>
<evidence type="ECO:0000256" key="2">
    <source>
        <dbReference type="SAM" id="MobiDB-lite"/>
    </source>
</evidence>
<dbReference type="GO" id="GO:0005525">
    <property type="term" value="F:GTP binding"/>
    <property type="evidence" value="ECO:0007669"/>
    <property type="project" value="InterPro"/>
</dbReference>
<dbReference type="SMART" id="SM00175">
    <property type="entry name" value="RAB"/>
    <property type="match status" value="1"/>
</dbReference>
<name>X6PAN8_RETFI</name>
<dbReference type="SMART" id="SM00173">
    <property type="entry name" value="RAS"/>
    <property type="match status" value="1"/>
</dbReference>
<gene>
    <name evidence="3" type="ORF">RFI_01944</name>
</gene>
<dbReference type="OrthoDB" id="5239715at2759"/>
<feature type="compositionally biased region" description="Polar residues" evidence="2">
    <location>
        <begin position="1"/>
        <end position="10"/>
    </location>
</feature>
<organism evidence="3 4">
    <name type="scientific">Reticulomyxa filosa</name>
    <dbReference type="NCBI Taxonomy" id="46433"/>
    <lineage>
        <taxon>Eukaryota</taxon>
        <taxon>Sar</taxon>
        <taxon>Rhizaria</taxon>
        <taxon>Retaria</taxon>
        <taxon>Foraminifera</taxon>
        <taxon>Monothalamids</taxon>
        <taxon>Reticulomyxidae</taxon>
        <taxon>Reticulomyxa</taxon>
    </lineage>
</organism>
<dbReference type="InterPro" id="IPR005225">
    <property type="entry name" value="Small_GTP-bd"/>
</dbReference>
<accession>X6PAN8</accession>
<dbReference type="FunFam" id="3.40.50.300:FF:001447">
    <property type="entry name" value="Ras-related protein Rab-1B"/>
    <property type="match status" value="1"/>
</dbReference>
<dbReference type="InterPro" id="IPR001806">
    <property type="entry name" value="Small_GTPase"/>
</dbReference>
<feature type="region of interest" description="Disordered" evidence="2">
    <location>
        <begin position="1"/>
        <end position="22"/>
    </location>
</feature>
<dbReference type="AlphaFoldDB" id="X6PAN8"/>
<dbReference type="Pfam" id="PF00071">
    <property type="entry name" value="Ras"/>
    <property type="match status" value="1"/>
</dbReference>
<dbReference type="GO" id="GO:0003924">
    <property type="term" value="F:GTPase activity"/>
    <property type="evidence" value="ECO:0007669"/>
    <property type="project" value="InterPro"/>
</dbReference>
<dbReference type="PROSITE" id="PS51419">
    <property type="entry name" value="RAB"/>
    <property type="match status" value="1"/>
</dbReference>
<proteinExistence type="predicted"/>
<dbReference type="NCBIfam" id="TIGR00231">
    <property type="entry name" value="small_GTP"/>
    <property type="match status" value="1"/>
</dbReference>
<sequence length="400" mass="45965">MSAEEQNSQNVDEEKKEDQPSNELDEFLKNCNLFRLSKNFSKNGIGMPELEEVDLEETSYRNFCNELEITSQVDRCRLKAYLKEWVSQKKQLVYPKSSSRIVLAHDRNKYAHFKKLYNQGKIPKVRLILVGSSGVGKSSFLSRVNFDRFSEHQPPTVGIEFATNEMHDAILVELCDTSGQERFAPITKNHIRAADGAILIYDVNDRETLKSCSNWIVDINETGRDIHIAVVANKMDSKEQARIPSEDGLNFAIQNNAKFFEISCASGANVSASFLDFAVHVYKLILLTPRNVNNAANPVNVVNVENANNVIMFARVMPLSLCRSVRFHRNNHSNGKSIFNPTFAQTRHTLELANLLVYYIYRKKVKLNFVRYDNFWHIYLRFVVDYVYFDILIIISLKIC</sequence>
<evidence type="ECO:0000313" key="4">
    <source>
        <dbReference type="Proteomes" id="UP000023152"/>
    </source>
</evidence>
<evidence type="ECO:0000256" key="1">
    <source>
        <dbReference type="ARBA" id="ARBA00022741"/>
    </source>
</evidence>
<protein>
    <submittedName>
        <fullName evidence="3">GTP-binding protein ypt3</fullName>
    </submittedName>
</protein>
<dbReference type="InterPro" id="IPR027417">
    <property type="entry name" value="P-loop_NTPase"/>
</dbReference>
<dbReference type="SUPFAM" id="SSF52540">
    <property type="entry name" value="P-loop containing nucleoside triphosphate hydrolases"/>
    <property type="match status" value="1"/>
</dbReference>
<dbReference type="Proteomes" id="UP000023152">
    <property type="component" value="Unassembled WGS sequence"/>
</dbReference>
<keyword evidence="1" id="KW-0547">Nucleotide-binding</keyword>
<dbReference type="SMART" id="SM00174">
    <property type="entry name" value="RHO"/>
    <property type="match status" value="1"/>
</dbReference>
<dbReference type="Gene3D" id="3.40.50.300">
    <property type="entry name" value="P-loop containing nucleotide triphosphate hydrolases"/>
    <property type="match status" value="1"/>
</dbReference>
<dbReference type="PANTHER" id="PTHR47978">
    <property type="match status" value="1"/>
</dbReference>
<dbReference type="EMBL" id="ASPP01001929">
    <property type="protein sequence ID" value="ETO35129.1"/>
    <property type="molecule type" value="Genomic_DNA"/>
</dbReference>
<dbReference type="CDD" id="cd00154">
    <property type="entry name" value="Rab"/>
    <property type="match status" value="1"/>
</dbReference>
<reference evidence="3 4" key="1">
    <citation type="journal article" date="2013" name="Curr. Biol.">
        <title>The Genome of the Foraminiferan Reticulomyxa filosa.</title>
        <authorList>
            <person name="Glockner G."/>
            <person name="Hulsmann N."/>
            <person name="Schleicher M."/>
            <person name="Noegel A.A."/>
            <person name="Eichinger L."/>
            <person name="Gallinger C."/>
            <person name="Pawlowski J."/>
            <person name="Sierra R."/>
            <person name="Euteneuer U."/>
            <person name="Pillet L."/>
            <person name="Moustafa A."/>
            <person name="Platzer M."/>
            <person name="Groth M."/>
            <person name="Szafranski K."/>
            <person name="Schliwa M."/>
        </authorList>
    </citation>
    <scope>NUCLEOTIDE SEQUENCE [LARGE SCALE GENOMIC DNA]</scope>
</reference>
<comment type="caution">
    <text evidence="3">The sequence shown here is derived from an EMBL/GenBank/DDBJ whole genome shotgun (WGS) entry which is preliminary data.</text>
</comment>
<dbReference type="PRINTS" id="PR00449">
    <property type="entry name" value="RASTRNSFRMNG"/>
</dbReference>